<reference evidence="1" key="5">
    <citation type="journal article" date="2021" name="G3 (Bethesda)">
        <title>Aegilops tauschii genome assembly Aet v5.0 features greater sequence contiguity and improved annotation.</title>
        <authorList>
            <person name="Wang L."/>
            <person name="Zhu T."/>
            <person name="Rodriguez J.C."/>
            <person name="Deal K.R."/>
            <person name="Dubcovsky J."/>
            <person name="McGuire P.E."/>
            <person name="Lux T."/>
            <person name="Spannagl M."/>
            <person name="Mayer K.F.X."/>
            <person name="Baldrich P."/>
            <person name="Meyers B.C."/>
            <person name="Huo N."/>
            <person name="Gu Y.Q."/>
            <person name="Zhou H."/>
            <person name="Devos K.M."/>
            <person name="Bennetzen J.L."/>
            <person name="Unver T."/>
            <person name="Budak H."/>
            <person name="Gulick P.J."/>
            <person name="Galiba G."/>
            <person name="Kalapos B."/>
            <person name="Nelson D.R."/>
            <person name="Li P."/>
            <person name="You F.M."/>
            <person name="Luo M.C."/>
            <person name="Dvorak J."/>
        </authorList>
    </citation>
    <scope>NUCLEOTIDE SEQUENCE [LARGE SCALE GENOMIC DNA]</scope>
    <source>
        <strain evidence="1">cv. AL8/78</strain>
    </source>
</reference>
<dbReference type="AlphaFoldDB" id="A0A453MHI3"/>
<name>A0A453MHI3_AEGTS</name>
<accession>A0A453MHI3</accession>
<dbReference type="GO" id="GO:0030497">
    <property type="term" value="P:fatty acid elongation"/>
    <property type="evidence" value="ECO:0007669"/>
    <property type="project" value="TreeGrafter"/>
</dbReference>
<dbReference type="PANTHER" id="PTHR43813:SF1">
    <property type="entry name" value="ACYL-ACTIVATING ENZYME 16, CHLOROPLASTIC-RELATED"/>
    <property type="match status" value="1"/>
</dbReference>
<reference evidence="2" key="2">
    <citation type="journal article" date="2017" name="Nat. Plants">
        <title>The Aegilops tauschii genome reveals multiple impacts of transposons.</title>
        <authorList>
            <person name="Zhao G."/>
            <person name="Zou C."/>
            <person name="Li K."/>
            <person name="Wang K."/>
            <person name="Li T."/>
            <person name="Gao L."/>
            <person name="Zhang X."/>
            <person name="Wang H."/>
            <person name="Yang Z."/>
            <person name="Liu X."/>
            <person name="Jiang W."/>
            <person name="Mao L."/>
            <person name="Kong X."/>
            <person name="Jiao Y."/>
            <person name="Jia J."/>
        </authorList>
    </citation>
    <scope>NUCLEOTIDE SEQUENCE [LARGE SCALE GENOMIC DNA]</scope>
    <source>
        <strain evidence="2">cv. AL8/78</strain>
    </source>
</reference>
<dbReference type="InterPro" id="IPR052987">
    <property type="entry name" value="Chloroplast_AMP-bd_Enzymes"/>
</dbReference>
<protein>
    <submittedName>
        <fullName evidence="1">Uncharacterized protein</fullName>
    </submittedName>
</protein>
<reference evidence="2" key="1">
    <citation type="journal article" date="2014" name="Science">
        <title>Ancient hybridizations among the ancestral genomes of bread wheat.</title>
        <authorList>
            <consortium name="International Wheat Genome Sequencing Consortium,"/>
            <person name="Marcussen T."/>
            <person name="Sandve S.R."/>
            <person name="Heier L."/>
            <person name="Spannagl M."/>
            <person name="Pfeifer M."/>
            <person name="Jakobsen K.S."/>
            <person name="Wulff B.B."/>
            <person name="Steuernagel B."/>
            <person name="Mayer K.F."/>
            <person name="Olsen O.A."/>
        </authorList>
    </citation>
    <scope>NUCLEOTIDE SEQUENCE [LARGE SCALE GENOMIC DNA]</scope>
    <source>
        <strain evidence="2">cv. AL8/78</strain>
    </source>
</reference>
<dbReference type="Gramene" id="AET5Gv21182300.41">
    <property type="protein sequence ID" value="AET5Gv21182300.41"/>
    <property type="gene ID" value="AET5Gv21182300"/>
</dbReference>
<organism evidence="1 2">
    <name type="scientific">Aegilops tauschii subsp. strangulata</name>
    <name type="common">Goatgrass</name>
    <dbReference type="NCBI Taxonomy" id="200361"/>
    <lineage>
        <taxon>Eukaryota</taxon>
        <taxon>Viridiplantae</taxon>
        <taxon>Streptophyta</taxon>
        <taxon>Embryophyta</taxon>
        <taxon>Tracheophyta</taxon>
        <taxon>Spermatophyta</taxon>
        <taxon>Magnoliopsida</taxon>
        <taxon>Liliopsida</taxon>
        <taxon>Poales</taxon>
        <taxon>Poaceae</taxon>
        <taxon>BOP clade</taxon>
        <taxon>Pooideae</taxon>
        <taxon>Triticodae</taxon>
        <taxon>Triticeae</taxon>
        <taxon>Triticinae</taxon>
        <taxon>Aegilops</taxon>
    </lineage>
</organism>
<evidence type="ECO:0000313" key="1">
    <source>
        <dbReference type="EnsemblPlants" id="AET5Gv21182300.41"/>
    </source>
</evidence>
<dbReference type="GO" id="GO:0009507">
    <property type="term" value="C:chloroplast"/>
    <property type="evidence" value="ECO:0007669"/>
    <property type="project" value="TreeGrafter"/>
</dbReference>
<reference evidence="1" key="4">
    <citation type="submission" date="2019-03" db="UniProtKB">
        <authorList>
            <consortium name="EnsemblPlants"/>
        </authorList>
    </citation>
    <scope>IDENTIFICATION</scope>
</reference>
<dbReference type="GO" id="GO:0008922">
    <property type="term" value="F:long-chain fatty acid [acyl-carrier-protein] ligase activity"/>
    <property type="evidence" value="ECO:0007669"/>
    <property type="project" value="TreeGrafter"/>
</dbReference>
<sequence length="67" mass="7517">QVQVPARRKCSPLLDSALLPGGSELAVHEWKAVPDIWRTAAEKYADLVALVDPYHDPPSKLTYKQFE</sequence>
<proteinExistence type="predicted"/>
<dbReference type="EnsemblPlants" id="AET5Gv21182300.41">
    <property type="protein sequence ID" value="AET5Gv21182300.41"/>
    <property type="gene ID" value="AET5Gv21182300"/>
</dbReference>
<dbReference type="PANTHER" id="PTHR43813">
    <property type="entry name" value="ACYL-ACTIVATING ENZYME 16, CHLOROPLASTIC-RELATED"/>
    <property type="match status" value="1"/>
</dbReference>
<evidence type="ECO:0000313" key="2">
    <source>
        <dbReference type="Proteomes" id="UP000015105"/>
    </source>
</evidence>
<reference evidence="1" key="3">
    <citation type="journal article" date="2017" name="Nature">
        <title>Genome sequence of the progenitor of the wheat D genome Aegilops tauschii.</title>
        <authorList>
            <person name="Luo M.C."/>
            <person name="Gu Y.Q."/>
            <person name="Puiu D."/>
            <person name="Wang H."/>
            <person name="Twardziok S.O."/>
            <person name="Deal K.R."/>
            <person name="Huo N."/>
            <person name="Zhu T."/>
            <person name="Wang L."/>
            <person name="Wang Y."/>
            <person name="McGuire P.E."/>
            <person name="Liu S."/>
            <person name="Long H."/>
            <person name="Ramasamy R.K."/>
            <person name="Rodriguez J.C."/>
            <person name="Van S.L."/>
            <person name="Yuan L."/>
            <person name="Wang Z."/>
            <person name="Xia Z."/>
            <person name="Xiao L."/>
            <person name="Anderson O.D."/>
            <person name="Ouyang S."/>
            <person name="Liang Y."/>
            <person name="Zimin A.V."/>
            <person name="Pertea G."/>
            <person name="Qi P."/>
            <person name="Bennetzen J.L."/>
            <person name="Dai X."/>
            <person name="Dawson M.W."/>
            <person name="Muller H.G."/>
            <person name="Kugler K."/>
            <person name="Rivarola-Duarte L."/>
            <person name="Spannagl M."/>
            <person name="Mayer K.F.X."/>
            <person name="Lu F.H."/>
            <person name="Bevan M.W."/>
            <person name="Leroy P."/>
            <person name="Li P."/>
            <person name="You F.M."/>
            <person name="Sun Q."/>
            <person name="Liu Z."/>
            <person name="Lyons E."/>
            <person name="Wicker T."/>
            <person name="Salzberg S.L."/>
            <person name="Devos K.M."/>
            <person name="Dvorak J."/>
        </authorList>
    </citation>
    <scope>NUCLEOTIDE SEQUENCE [LARGE SCALE GENOMIC DNA]</scope>
    <source>
        <strain evidence="1">cv. AL8/78</strain>
    </source>
</reference>
<keyword evidence="2" id="KW-1185">Reference proteome</keyword>
<dbReference type="Proteomes" id="UP000015105">
    <property type="component" value="Chromosome 5D"/>
</dbReference>